<name>A0A510LB43_9FUSO</name>
<keyword evidence="1" id="KW-0732">Signal</keyword>
<organism evidence="2 3">
    <name type="scientific">Leptotrichia hongkongensis</name>
    <dbReference type="NCBI Taxonomy" id="554406"/>
    <lineage>
        <taxon>Bacteria</taxon>
        <taxon>Fusobacteriati</taxon>
        <taxon>Fusobacteriota</taxon>
        <taxon>Fusobacteriia</taxon>
        <taxon>Fusobacteriales</taxon>
        <taxon>Leptotrichiaceae</taxon>
        <taxon>Leptotrichia</taxon>
    </lineage>
</organism>
<reference evidence="2 3" key="1">
    <citation type="submission" date="2019-07" db="EMBL/GenBank/DDBJ databases">
        <title>Complete Genome Sequence of Leptotrichia hongkongensis Strain JMUB5056.</title>
        <authorList>
            <person name="Watanabe S."/>
            <person name="Cui L."/>
        </authorList>
    </citation>
    <scope>NUCLEOTIDE SEQUENCE [LARGE SCALE GENOMIC DNA]</scope>
    <source>
        <strain evidence="2 3">JMUB5056</strain>
    </source>
</reference>
<dbReference type="AlphaFoldDB" id="A0A510LB43"/>
<evidence type="ECO:0000313" key="2">
    <source>
        <dbReference type="EMBL" id="BBM59395.1"/>
    </source>
</evidence>
<protein>
    <recommendedName>
        <fullName evidence="4">Lipoprotein</fullName>
    </recommendedName>
</protein>
<sequence length="187" mass="21849">MKKLKFILLILVSIFCLNSCLTTAAIIGSMQGDGLLPPPKPQYNTYHGNNKKINSVIFSENKKKIRIKNTDKEILVPENLYLRESPVSLFNDSLQFSKPLNFYIYYEGEEVPLPMYIYTENFGAFSKKENLVKISENTYFNKFEDHNKKVKLDQIIKKIDDNIFIVISTKLGYNINKQFFLELIKDW</sequence>
<evidence type="ECO:0008006" key="4">
    <source>
        <dbReference type="Google" id="ProtNLM"/>
    </source>
</evidence>
<dbReference type="OrthoDB" id="82401at2"/>
<proteinExistence type="predicted"/>
<feature type="signal peptide" evidence="1">
    <location>
        <begin position="1"/>
        <end position="24"/>
    </location>
</feature>
<dbReference type="RefSeq" id="WP_147005469.1">
    <property type="nucleotide sequence ID" value="NZ_AP019846.1"/>
</dbReference>
<feature type="chain" id="PRO_5022003759" description="Lipoprotein" evidence="1">
    <location>
        <begin position="25"/>
        <end position="187"/>
    </location>
</feature>
<dbReference type="KEGG" id="lhg:JMUB5056_0979"/>
<evidence type="ECO:0000313" key="3">
    <source>
        <dbReference type="Proteomes" id="UP000321561"/>
    </source>
</evidence>
<dbReference type="EMBL" id="AP019846">
    <property type="protein sequence ID" value="BBM59395.1"/>
    <property type="molecule type" value="Genomic_DNA"/>
</dbReference>
<gene>
    <name evidence="2" type="ORF">JMUB5056_0979</name>
</gene>
<evidence type="ECO:0000256" key="1">
    <source>
        <dbReference type="SAM" id="SignalP"/>
    </source>
</evidence>
<accession>A0A510LB43</accession>
<dbReference type="Proteomes" id="UP000321561">
    <property type="component" value="Chromosome"/>
</dbReference>